<name>A0AAE1B9T1_9GAST</name>
<gene>
    <name evidence="1" type="ORF">RRG08_004482</name>
</gene>
<proteinExistence type="predicted"/>
<comment type="caution">
    <text evidence="1">The sequence shown here is derived from an EMBL/GenBank/DDBJ whole genome shotgun (WGS) entry which is preliminary data.</text>
</comment>
<evidence type="ECO:0000313" key="2">
    <source>
        <dbReference type="Proteomes" id="UP001283361"/>
    </source>
</evidence>
<accession>A0AAE1B9T1</accession>
<protein>
    <submittedName>
        <fullName evidence="1">Uncharacterized protein</fullName>
    </submittedName>
</protein>
<dbReference type="EMBL" id="JAWDGP010000260">
    <property type="protein sequence ID" value="KAK3802192.1"/>
    <property type="molecule type" value="Genomic_DNA"/>
</dbReference>
<organism evidence="1 2">
    <name type="scientific">Elysia crispata</name>
    <name type="common">lettuce slug</name>
    <dbReference type="NCBI Taxonomy" id="231223"/>
    <lineage>
        <taxon>Eukaryota</taxon>
        <taxon>Metazoa</taxon>
        <taxon>Spiralia</taxon>
        <taxon>Lophotrochozoa</taxon>
        <taxon>Mollusca</taxon>
        <taxon>Gastropoda</taxon>
        <taxon>Heterobranchia</taxon>
        <taxon>Euthyneura</taxon>
        <taxon>Panpulmonata</taxon>
        <taxon>Sacoglossa</taxon>
        <taxon>Placobranchoidea</taxon>
        <taxon>Plakobranchidae</taxon>
        <taxon>Elysia</taxon>
    </lineage>
</organism>
<dbReference type="Proteomes" id="UP001283361">
    <property type="component" value="Unassembled WGS sequence"/>
</dbReference>
<reference evidence="1" key="1">
    <citation type="journal article" date="2023" name="G3 (Bethesda)">
        <title>A reference genome for the long-term kleptoplast-retaining sea slug Elysia crispata morphotype clarki.</title>
        <authorList>
            <person name="Eastman K.E."/>
            <person name="Pendleton A.L."/>
            <person name="Shaikh M.A."/>
            <person name="Suttiyut T."/>
            <person name="Ogas R."/>
            <person name="Tomko P."/>
            <person name="Gavelis G."/>
            <person name="Widhalm J.R."/>
            <person name="Wisecaver J.H."/>
        </authorList>
    </citation>
    <scope>NUCLEOTIDE SEQUENCE</scope>
    <source>
        <strain evidence="1">ECLA1</strain>
    </source>
</reference>
<keyword evidence="2" id="KW-1185">Reference proteome</keyword>
<evidence type="ECO:0000313" key="1">
    <source>
        <dbReference type="EMBL" id="KAK3802192.1"/>
    </source>
</evidence>
<dbReference type="AlphaFoldDB" id="A0AAE1B9T1"/>
<sequence length="75" mass="8515">MYNQTLLSWESKAPRMFPQPKLLSYFPRCPPTSTHPEIQAQTIYLVASGLMSHAVVCHSEHEQRPLAHAIEPESV</sequence>